<protein>
    <submittedName>
        <fullName evidence="10">tRNA epoxyqueuosine(34) reductase QueG</fullName>
        <ecNumber evidence="10">1.17.99.6</ecNumber>
    </submittedName>
</protein>
<evidence type="ECO:0000259" key="9">
    <source>
        <dbReference type="PROSITE" id="PS51379"/>
    </source>
</evidence>
<evidence type="ECO:0000256" key="4">
    <source>
        <dbReference type="ARBA" id="ARBA00022723"/>
    </source>
</evidence>
<reference evidence="10 11" key="1">
    <citation type="submission" date="2021-08" db="EMBL/GenBank/DDBJ databases">
        <authorList>
            <person name="Zhang D."/>
            <person name="Zhang A."/>
            <person name="Wang L."/>
        </authorList>
    </citation>
    <scope>NUCLEOTIDE SEQUENCE [LARGE SCALE GENOMIC DNA]</scope>
    <source>
        <strain evidence="10 11">WL0086</strain>
    </source>
</reference>
<accession>A0ABZ1CA27</accession>
<gene>
    <name evidence="10" type="primary">queG</name>
    <name evidence="10" type="ORF">K1X11_003945</name>
</gene>
<evidence type="ECO:0000256" key="1">
    <source>
        <dbReference type="ARBA" id="ARBA00022485"/>
    </source>
</evidence>
<proteinExistence type="predicted"/>
<evidence type="ECO:0000256" key="5">
    <source>
        <dbReference type="ARBA" id="ARBA00022785"/>
    </source>
</evidence>
<dbReference type="PANTHER" id="PTHR30002:SF4">
    <property type="entry name" value="EPOXYQUEUOSINE REDUCTASE"/>
    <property type="match status" value="1"/>
</dbReference>
<keyword evidence="5" id="KW-0671">Queuosine biosynthesis</keyword>
<dbReference type="RefSeq" id="WP_221032976.1">
    <property type="nucleotide sequence ID" value="NZ_CP139781.1"/>
</dbReference>
<keyword evidence="1" id="KW-0004">4Fe-4S</keyword>
<dbReference type="Proteomes" id="UP000738431">
    <property type="component" value="Chromosome"/>
</dbReference>
<keyword evidence="11" id="KW-1185">Reference proteome</keyword>
<dbReference type="Pfam" id="PF13484">
    <property type="entry name" value="Fer4_16"/>
    <property type="match status" value="1"/>
</dbReference>
<sequence length="388" mass="41620">MAADREVLRERLHALGFDVVRFARVDGDSPGADAFERWLDSGHQADMAWMERSRAKRRDVTQVQAGATTLVMLGVNYAPAPAVGAAAVPAEDGGGTGVWARYALHDDYHDSIKPGLVAAGQVLEQWGGISGADYRYYVDTGPVLERSWAARAGVGFTGKNAMLISREFGNWLFLAAIVVGGGILIEPDAPVSRAAADRPVGTLCGSCTACLEACPTQALVAPGELDARRCISYHTIENRGIIPRAMRRGIGDRLYGCDICAEVCPWNRFAQASKSLLLNRRPELAALSLEEILTLTPERFAAVFKGTAVKRLKLRGLLRNACIVAANTGALACRPALWRLAAESEWAMVRAHAVAALRELGATLDELAALRGRETDAAVLAEFGEPTP</sequence>
<evidence type="ECO:0000313" key="10">
    <source>
        <dbReference type="EMBL" id="WRQ88542.1"/>
    </source>
</evidence>
<dbReference type="PROSITE" id="PS51379">
    <property type="entry name" value="4FE4S_FER_2"/>
    <property type="match status" value="1"/>
</dbReference>
<keyword evidence="3" id="KW-0819">tRNA processing</keyword>
<keyword evidence="8" id="KW-0411">Iron-sulfur</keyword>
<dbReference type="InterPro" id="IPR004453">
    <property type="entry name" value="QueG"/>
</dbReference>
<evidence type="ECO:0000313" key="11">
    <source>
        <dbReference type="Proteomes" id="UP000738431"/>
    </source>
</evidence>
<dbReference type="PANTHER" id="PTHR30002">
    <property type="entry name" value="EPOXYQUEUOSINE REDUCTASE"/>
    <property type="match status" value="1"/>
</dbReference>
<dbReference type="InterPro" id="IPR017896">
    <property type="entry name" value="4Fe4S_Fe-S-bd"/>
</dbReference>
<reference evidence="10 11" key="2">
    <citation type="submission" date="2023-12" db="EMBL/GenBank/DDBJ databases">
        <title>Description of an unclassified Opitutus bacterium of Verrucomicrobiota.</title>
        <authorList>
            <person name="Zhang D.-F."/>
        </authorList>
    </citation>
    <scope>NUCLEOTIDE SEQUENCE [LARGE SCALE GENOMIC DNA]</scope>
    <source>
        <strain evidence="10 11">WL0086</strain>
    </source>
</reference>
<dbReference type="NCBIfam" id="TIGR00276">
    <property type="entry name" value="tRNA epoxyqueuosine(34) reductase QueG"/>
    <property type="match status" value="1"/>
</dbReference>
<dbReference type="EC" id="1.17.99.6" evidence="10"/>
<keyword evidence="2" id="KW-0963">Cytoplasm</keyword>
<evidence type="ECO:0000256" key="8">
    <source>
        <dbReference type="ARBA" id="ARBA00023014"/>
    </source>
</evidence>
<dbReference type="EMBL" id="CP139781">
    <property type="protein sequence ID" value="WRQ88542.1"/>
    <property type="molecule type" value="Genomic_DNA"/>
</dbReference>
<dbReference type="Pfam" id="PF08331">
    <property type="entry name" value="QueG_DUF1730"/>
    <property type="match status" value="1"/>
</dbReference>
<keyword evidence="4" id="KW-0479">Metal-binding</keyword>
<evidence type="ECO:0000256" key="2">
    <source>
        <dbReference type="ARBA" id="ARBA00022490"/>
    </source>
</evidence>
<dbReference type="Gene3D" id="3.30.70.20">
    <property type="match status" value="1"/>
</dbReference>
<keyword evidence="6 10" id="KW-0560">Oxidoreductase</keyword>
<keyword evidence="7" id="KW-0408">Iron</keyword>
<dbReference type="InterPro" id="IPR017900">
    <property type="entry name" value="4Fe4S_Fe_S_CS"/>
</dbReference>
<evidence type="ECO:0000256" key="3">
    <source>
        <dbReference type="ARBA" id="ARBA00022694"/>
    </source>
</evidence>
<feature type="domain" description="4Fe-4S ferredoxin-type" evidence="9">
    <location>
        <begin position="192"/>
        <end position="224"/>
    </location>
</feature>
<name>A0ABZ1CA27_9BACT</name>
<dbReference type="SUPFAM" id="SSF46548">
    <property type="entry name" value="alpha-helical ferredoxin"/>
    <property type="match status" value="1"/>
</dbReference>
<dbReference type="GO" id="GO:0052693">
    <property type="term" value="F:epoxyqueuosine reductase activity"/>
    <property type="evidence" value="ECO:0007669"/>
    <property type="project" value="UniProtKB-EC"/>
</dbReference>
<dbReference type="PROSITE" id="PS00198">
    <property type="entry name" value="4FE4S_FER_1"/>
    <property type="match status" value="1"/>
</dbReference>
<evidence type="ECO:0000256" key="6">
    <source>
        <dbReference type="ARBA" id="ARBA00023002"/>
    </source>
</evidence>
<organism evidence="10 11">
    <name type="scientific">Actomonas aquatica</name>
    <dbReference type="NCBI Taxonomy" id="2866162"/>
    <lineage>
        <taxon>Bacteria</taxon>
        <taxon>Pseudomonadati</taxon>
        <taxon>Verrucomicrobiota</taxon>
        <taxon>Opitutia</taxon>
        <taxon>Opitutales</taxon>
        <taxon>Opitutaceae</taxon>
        <taxon>Actomonas</taxon>
    </lineage>
</organism>
<evidence type="ECO:0000256" key="7">
    <source>
        <dbReference type="ARBA" id="ARBA00023004"/>
    </source>
</evidence>
<dbReference type="InterPro" id="IPR013542">
    <property type="entry name" value="QueG_DUF1730"/>
</dbReference>